<proteinExistence type="predicted"/>
<accession>A0A0A9EQ80</accession>
<organism evidence="1">
    <name type="scientific">Arundo donax</name>
    <name type="common">Giant reed</name>
    <name type="synonym">Donax arundinaceus</name>
    <dbReference type="NCBI Taxonomy" id="35708"/>
    <lineage>
        <taxon>Eukaryota</taxon>
        <taxon>Viridiplantae</taxon>
        <taxon>Streptophyta</taxon>
        <taxon>Embryophyta</taxon>
        <taxon>Tracheophyta</taxon>
        <taxon>Spermatophyta</taxon>
        <taxon>Magnoliopsida</taxon>
        <taxon>Liliopsida</taxon>
        <taxon>Poales</taxon>
        <taxon>Poaceae</taxon>
        <taxon>PACMAD clade</taxon>
        <taxon>Arundinoideae</taxon>
        <taxon>Arundineae</taxon>
        <taxon>Arundo</taxon>
    </lineage>
</organism>
<dbReference type="EMBL" id="GBRH01195634">
    <property type="protein sequence ID" value="JAE02262.1"/>
    <property type="molecule type" value="Transcribed_RNA"/>
</dbReference>
<reference evidence="1" key="2">
    <citation type="journal article" date="2015" name="Data Brief">
        <title>Shoot transcriptome of the giant reed, Arundo donax.</title>
        <authorList>
            <person name="Barrero R.A."/>
            <person name="Guerrero F.D."/>
            <person name="Moolhuijzen P."/>
            <person name="Goolsby J.A."/>
            <person name="Tidwell J."/>
            <person name="Bellgard S.E."/>
            <person name="Bellgard M.I."/>
        </authorList>
    </citation>
    <scope>NUCLEOTIDE SEQUENCE</scope>
    <source>
        <tissue evidence="1">Shoot tissue taken approximately 20 cm above the soil surface</tissue>
    </source>
</reference>
<protein>
    <submittedName>
        <fullName evidence="1">Uncharacterized protein</fullName>
    </submittedName>
</protein>
<dbReference type="AlphaFoldDB" id="A0A0A9EQ80"/>
<sequence>MLTDMSTMAVQFQQYTVRGLSHIDFPRICTGSWKQYFPFDIQSTVTNLIAAKTPSNI</sequence>
<name>A0A0A9EQ80_ARUDO</name>
<evidence type="ECO:0000313" key="1">
    <source>
        <dbReference type="EMBL" id="JAE02262.1"/>
    </source>
</evidence>
<reference evidence="1" key="1">
    <citation type="submission" date="2014-09" db="EMBL/GenBank/DDBJ databases">
        <authorList>
            <person name="Magalhaes I.L.F."/>
            <person name="Oliveira U."/>
            <person name="Santos F.R."/>
            <person name="Vidigal T.H.D.A."/>
            <person name="Brescovit A.D."/>
            <person name="Santos A.J."/>
        </authorList>
    </citation>
    <scope>NUCLEOTIDE SEQUENCE</scope>
    <source>
        <tissue evidence="1">Shoot tissue taken approximately 20 cm above the soil surface</tissue>
    </source>
</reference>